<feature type="binding site" evidence="7">
    <location>
        <position position="166"/>
    </location>
    <ligand>
        <name>Zn(2+)</name>
        <dbReference type="ChEBI" id="CHEBI:29105"/>
    </ligand>
</feature>
<comment type="cofactor">
    <cofactor evidence="7">
        <name>Zn(2+)</name>
        <dbReference type="ChEBI" id="CHEBI:29105"/>
    </cofactor>
    <text evidence="7">Binds 1 zinc ion per subunit.</text>
</comment>
<dbReference type="OrthoDB" id="9801127at2"/>
<gene>
    <name evidence="8" type="primary">zur</name>
    <name evidence="8" type="ORF">PSAL_037430</name>
</gene>
<dbReference type="GO" id="GO:0000976">
    <property type="term" value="F:transcription cis-regulatory region binding"/>
    <property type="evidence" value="ECO:0007669"/>
    <property type="project" value="TreeGrafter"/>
</dbReference>
<dbReference type="AlphaFoldDB" id="A0A418SBL5"/>
<evidence type="ECO:0000256" key="2">
    <source>
        <dbReference type="ARBA" id="ARBA00022491"/>
    </source>
</evidence>
<protein>
    <submittedName>
        <fullName evidence="8">Zinc uptake regulation protein</fullName>
    </submittedName>
</protein>
<dbReference type="InterPro" id="IPR002481">
    <property type="entry name" value="FUR"/>
</dbReference>
<dbReference type="GO" id="GO:0045892">
    <property type="term" value="P:negative regulation of DNA-templated transcription"/>
    <property type="evidence" value="ECO:0007669"/>
    <property type="project" value="TreeGrafter"/>
</dbReference>
<dbReference type="PANTHER" id="PTHR33202">
    <property type="entry name" value="ZINC UPTAKE REGULATION PROTEIN"/>
    <property type="match status" value="1"/>
</dbReference>
<accession>A0A418SBL5</accession>
<dbReference type="Gene3D" id="1.10.10.10">
    <property type="entry name" value="Winged helix-like DNA-binding domain superfamily/Winged helix DNA-binding domain"/>
    <property type="match status" value="1"/>
</dbReference>
<proteinExistence type="inferred from homology"/>
<dbReference type="GO" id="GO:1900376">
    <property type="term" value="P:regulation of secondary metabolite biosynthetic process"/>
    <property type="evidence" value="ECO:0007669"/>
    <property type="project" value="TreeGrafter"/>
</dbReference>
<evidence type="ECO:0000256" key="4">
    <source>
        <dbReference type="ARBA" id="ARBA00023015"/>
    </source>
</evidence>
<dbReference type="InterPro" id="IPR036388">
    <property type="entry name" value="WH-like_DNA-bd_sf"/>
</dbReference>
<sequence length="173" mass="18154">MTSSSKAGHELPSDPVGFDKHDHADCITTAVGAAEAHCASNGLRFTPVRRKALEILLQEHRALGAYEMLDGLRRAGFGSQPPVAYRALEFLVGNGFAHKIERLNAFVACAHPGANHSPAFMICRACDSVAETQSAPARGSLGDAARAAGFLIERTMVEAIGLCPACAEKAPAA</sequence>
<comment type="similarity">
    <text evidence="1">Belongs to the Fur family.</text>
</comment>
<keyword evidence="8" id="KW-0614">Plasmid</keyword>
<dbReference type="EMBL" id="CP060438">
    <property type="protein sequence ID" value="QPM92479.1"/>
    <property type="molecule type" value="Genomic_DNA"/>
</dbReference>
<evidence type="ECO:0000256" key="1">
    <source>
        <dbReference type="ARBA" id="ARBA00007957"/>
    </source>
</evidence>
<dbReference type="SUPFAM" id="SSF46785">
    <property type="entry name" value="Winged helix' DNA-binding domain"/>
    <property type="match status" value="1"/>
</dbReference>
<dbReference type="PANTHER" id="PTHR33202:SF6">
    <property type="entry name" value="ZINC UPTAKE REGULATION PROTEIN"/>
    <property type="match status" value="1"/>
</dbReference>
<dbReference type="GO" id="GO:0003700">
    <property type="term" value="F:DNA-binding transcription factor activity"/>
    <property type="evidence" value="ECO:0007669"/>
    <property type="project" value="InterPro"/>
</dbReference>
<keyword evidence="4" id="KW-0805">Transcription regulation</keyword>
<organism evidence="8 9">
    <name type="scientific">Pseudooceanicola algae</name>
    <dbReference type="NCBI Taxonomy" id="1537215"/>
    <lineage>
        <taxon>Bacteria</taxon>
        <taxon>Pseudomonadati</taxon>
        <taxon>Pseudomonadota</taxon>
        <taxon>Alphaproteobacteria</taxon>
        <taxon>Rhodobacterales</taxon>
        <taxon>Paracoccaceae</taxon>
        <taxon>Pseudooceanicola</taxon>
    </lineage>
</organism>
<feature type="binding site" evidence="7">
    <location>
        <position position="163"/>
    </location>
    <ligand>
        <name>Zn(2+)</name>
        <dbReference type="ChEBI" id="CHEBI:29105"/>
    </ligand>
</feature>
<geneLocation type="plasmid" evidence="8 9">
    <name>p111</name>
</geneLocation>
<name>A0A418SBL5_9RHOB</name>
<evidence type="ECO:0000256" key="3">
    <source>
        <dbReference type="ARBA" id="ARBA00022833"/>
    </source>
</evidence>
<keyword evidence="6" id="KW-0804">Transcription</keyword>
<keyword evidence="9" id="KW-1185">Reference proteome</keyword>
<evidence type="ECO:0000256" key="7">
    <source>
        <dbReference type="PIRSR" id="PIRSR602481-1"/>
    </source>
</evidence>
<evidence type="ECO:0000256" key="6">
    <source>
        <dbReference type="ARBA" id="ARBA00023163"/>
    </source>
</evidence>
<evidence type="ECO:0000313" key="8">
    <source>
        <dbReference type="EMBL" id="QPM92479.1"/>
    </source>
</evidence>
<reference evidence="8 9" key="1">
    <citation type="submission" date="2020-08" db="EMBL/GenBank/DDBJ databases">
        <title>Genome sequence of Rhodobacteraceae bacterium Lw-13e.</title>
        <authorList>
            <person name="Poehlein A."/>
            <person name="Wolter L."/>
            <person name="Daniel R."/>
            <person name="Brinkhoff T."/>
        </authorList>
    </citation>
    <scope>NUCLEOTIDE SEQUENCE [LARGE SCALE GENOMIC DNA]</scope>
    <source>
        <strain evidence="8 9">Lw-13e</strain>
        <plasmid evidence="8 9">p111</plasmid>
    </source>
</reference>
<evidence type="ECO:0000313" key="9">
    <source>
        <dbReference type="Proteomes" id="UP000283786"/>
    </source>
</evidence>
<dbReference type="RefSeq" id="WP_119840854.1">
    <property type="nucleotide sequence ID" value="NZ_CP060438.1"/>
</dbReference>
<dbReference type="Proteomes" id="UP000283786">
    <property type="component" value="Plasmid p111"/>
</dbReference>
<dbReference type="Gene3D" id="3.30.1490.190">
    <property type="match status" value="1"/>
</dbReference>
<keyword evidence="5" id="KW-0238">DNA-binding</keyword>
<keyword evidence="7" id="KW-0479">Metal-binding</keyword>
<keyword evidence="3 7" id="KW-0862">Zinc</keyword>
<feature type="binding site" evidence="7">
    <location>
        <position position="123"/>
    </location>
    <ligand>
        <name>Zn(2+)</name>
        <dbReference type="ChEBI" id="CHEBI:29105"/>
    </ligand>
</feature>
<dbReference type="KEGG" id="palw:PSAL_037430"/>
<feature type="binding site" evidence="7">
    <location>
        <position position="126"/>
    </location>
    <ligand>
        <name>Zn(2+)</name>
        <dbReference type="ChEBI" id="CHEBI:29105"/>
    </ligand>
</feature>
<dbReference type="GO" id="GO:0008270">
    <property type="term" value="F:zinc ion binding"/>
    <property type="evidence" value="ECO:0007669"/>
    <property type="project" value="TreeGrafter"/>
</dbReference>
<evidence type="ECO:0000256" key="5">
    <source>
        <dbReference type="ARBA" id="ARBA00023125"/>
    </source>
</evidence>
<keyword evidence="2" id="KW-0678">Repressor</keyword>
<dbReference type="InterPro" id="IPR043135">
    <property type="entry name" value="Fur_C"/>
</dbReference>
<dbReference type="InterPro" id="IPR036390">
    <property type="entry name" value="WH_DNA-bd_sf"/>
</dbReference>
<dbReference type="GO" id="GO:0005829">
    <property type="term" value="C:cytosol"/>
    <property type="evidence" value="ECO:0007669"/>
    <property type="project" value="TreeGrafter"/>
</dbReference>